<dbReference type="Proteomes" id="UP000198994">
    <property type="component" value="Unassembled WGS sequence"/>
</dbReference>
<dbReference type="PANTHER" id="PTHR32347">
    <property type="entry name" value="EFFLUX SYSTEM COMPONENT YKNX-RELATED"/>
    <property type="match status" value="1"/>
</dbReference>
<dbReference type="AlphaFoldDB" id="A0A1G7LW05"/>
<dbReference type="InterPro" id="IPR058637">
    <property type="entry name" value="YknX-like_C"/>
</dbReference>
<dbReference type="GO" id="GO:0030313">
    <property type="term" value="C:cell envelope"/>
    <property type="evidence" value="ECO:0007669"/>
    <property type="project" value="UniProtKB-SubCell"/>
</dbReference>
<reference evidence="5" key="1">
    <citation type="submission" date="2016-10" db="EMBL/GenBank/DDBJ databases">
        <authorList>
            <person name="Varghese N."/>
            <person name="Submissions S."/>
        </authorList>
    </citation>
    <scope>NUCLEOTIDE SEQUENCE [LARGE SCALE GENOMIC DNA]</scope>
    <source>
        <strain evidence="5">DSM 10146</strain>
    </source>
</reference>
<evidence type="ECO:0000313" key="4">
    <source>
        <dbReference type="EMBL" id="SDF53120.1"/>
    </source>
</evidence>
<dbReference type="Gene3D" id="2.40.30.170">
    <property type="match status" value="1"/>
</dbReference>
<comment type="subcellular location">
    <subcellularLocation>
        <location evidence="1">Cell envelope</location>
    </subcellularLocation>
</comment>
<keyword evidence="2" id="KW-0175">Coiled coil</keyword>
<evidence type="ECO:0000256" key="2">
    <source>
        <dbReference type="ARBA" id="ARBA00023054"/>
    </source>
</evidence>
<gene>
    <name evidence="4" type="ORF">SAMN04488105_12714</name>
</gene>
<proteinExistence type="predicted"/>
<accession>A0A1G7LW05</accession>
<organism evidence="4 5">
    <name type="scientific">Salipiger thiooxidans</name>
    <dbReference type="NCBI Taxonomy" id="282683"/>
    <lineage>
        <taxon>Bacteria</taxon>
        <taxon>Pseudomonadati</taxon>
        <taxon>Pseudomonadota</taxon>
        <taxon>Alphaproteobacteria</taxon>
        <taxon>Rhodobacterales</taxon>
        <taxon>Roseobacteraceae</taxon>
        <taxon>Salipiger</taxon>
    </lineage>
</organism>
<dbReference type="Gene3D" id="2.40.50.100">
    <property type="match status" value="1"/>
</dbReference>
<dbReference type="RefSeq" id="WP_089963867.1">
    <property type="nucleotide sequence ID" value="NZ_FNAV01000027.1"/>
</dbReference>
<dbReference type="Gene3D" id="1.10.287.470">
    <property type="entry name" value="Helix hairpin bin"/>
    <property type="match status" value="1"/>
</dbReference>
<dbReference type="OrthoDB" id="9791520at2"/>
<evidence type="ECO:0000313" key="5">
    <source>
        <dbReference type="Proteomes" id="UP000198994"/>
    </source>
</evidence>
<evidence type="ECO:0000256" key="1">
    <source>
        <dbReference type="ARBA" id="ARBA00004196"/>
    </source>
</evidence>
<dbReference type="STRING" id="282683.SAMN04488105_12714"/>
<dbReference type="EMBL" id="FNAV01000027">
    <property type="protein sequence ID" value="SDF53120.1"/>
    <property type="molecule type" value="Genomic_DNA"/>
</dbReference>
<protein>
    <submittedName>
        <fullName evidence="4">HlyD family secretion protein</fullName>
    </submittedName>
</protein>
<dbReference type="Gene3D" id="2.40.420.20">
    <property type="match status" value="1"/>
</dbReference>
<keyword evidence="5" id="KW-1185">Reference proteome</keyword>
<dbReference type="InterPro" id="IPR050465">
    <property type="entry name" value="UPF0194_transport"/>
</dbReference>
<dbReference type="PANTHER" id="PTHR32347:SF29">
    <property type="entry name" value="UPF0194 MEMBRANE PROTEIN YBHG"/>
    <property type="match status" value="1"/>
</dbReference>
<feature type="domain" description="YknX-like C-terminal permuted SH3-like" evidence="3">
    <location>
        <begin position="338"/>
        <end position="404"/>
    </location>
</feature>
<name>A0A1G7LW05_9RHOB</name>
<evidence type="ECO:0000259" key="3">
    <source>
        <dbReference type="Pfam" id="PF25989"/>
    </source>
</evidence>
<dbReference type="Pfam" id="PF25989">
    <property type="entry name" value="YknX_C"/>
    <property type="match status" value="1"/>
</dbReference>
<sequence>MADRRNRTRLILWTLLALLLGGALVAAFWPRATLVDLGEVTQGPLTVTIDEEGKTQVHDVYVVSTPVAGRLLRVQVIAGDEMEQGAPVAHMRPTNPDALDIRTREQAMAATDAAAAALKVAEAEVNAAAADADLAASEYTRSQTLAERGTISSAALDRFRSEARAAAARLETARAAVLMRQAELANARAQLISFDDLGLAAAVAGNHSADIPLVAPIAGRILRVLQQSETIVAAGTAVVELGDIANDLEVVVELISSDAVQVSLGDRVLIDDWGGDAPLDGAVTRIAPLGRTKVSALGVEEQRVDVTVRFTSPLEARASLGHGYRVVVRIVTWEADDALQVPQSALFRAGGSWAVFRAEDGRARQVPVAIGPGNGVAAQVVEGLTAGDHVVLYPPADLAEGDLIAARGTE</sequence>